<protein>
    <submittedName>
        <fullName evidence="1">Uncharacterized protein</fullName>
    </submittedName>
</protein>
<gene>
    <name evidence="1" type="ORF">J1605_013364</name>
</gene>
<dbReference type="Proteomes" id="UP001159641">
    <property type="component" value="Unassembled WGS sequence"/>
</dbReference>
<organism evidence="1 2">
    <name type="scientific">Eschrichtius robustus</name>
    <name type="common">California gray whale</name>
    <name type="synonym">Eschrichtius gibbosus</name>
    <dbReference type="NCBI Taxonomy" id="9764"/>
    <lineage>
        <taxon>Eukaryota</taxon>
        <taxon>Metazoa</taxon>
        <taxon>Chordata</taxon>
        <taxon>Craniata</taxon>
        <taxon>Vertebrata</taxon>
        <taxon>Euteleostomi</taxon>
        <taxon>Mammalia</taxon>
        <taxon>Eutheria</taxon>
        <taxon>Laurasiatheria</taxon>
        <taxon>Artiodactyla</taxon>
        <taxon>Whippomorpha</taxon>
        <taxon>Cetacea</taxon>
        <taxon>Mysticeti</taxon>
        <taxon>Eschrichtiidae</taxon>
        <taxon>Eschrichtius</taxon>
    </lineage>
</organism>
<dbReference type="EMBL" id="JAIQCJ010002240">
    <property type="protein sequence ID" value="KAJ8778687.1"/>
    <property type="molecule type" value="Genomic_DNA"/>
</dbReference>
<accession>A0AB34GI11</accession>
<keyword evidence="2" id="KW-1185">Reference proteome</keyword>
<dbReference type="AlphaFoldDB" id="A0AB34GI11"/>
<name>A0AB34GI11_ESCRO</name>
<proteinExistence type="predicted"/>
<comment type="caution">
    <text evidence="1">The sequence shown here is derived from an EMBL/GenBank/DDBJ whole genome shotgun (WGS) entry which is preliminary data.</text>
</comment>
<evidence type="ECO:0000313" key="2">
    <source>
        <dbReference type="Proteomes" id="UP001159641"/>
    </source>
</evidence>
<reference evidence="1 2" key="1">
    <citation type="submission" date="2022-11" db="EMBL/GenBank/DDBJ databases">
        <title>Whole genome sequence of Eschrichtius robustus ER-17-0199.</title>
        <authorList>
            <person name="Bruniche-Olsen A."/>
            <person name="Black A.N."/>
            <person name="Fields C.J."/>
            <person name="Walden K."/>
            <person name="Dewoody J.A."/>
        </authorList>
    </citation>
    <scope>NUCLEOTIDE SEQUENCE [LARGE SCALE GENOMIC DNA]</scope>
    <source>
        <strain evidence="1">ER-17-0199</strain>
        <tissue evidence="1">Blubber</tissue>
    </source>
</reference>
<sequence length="109" mass="11911">MQEGIIGPKDKIVNSVKYCTESRFEEEMTSKWLHLFEGSGVPYGPINNMKNVFAEPQVCFLKLCGTAPLAPVAQLSMCAVPAQLLVQLKIDLGEVQGLEHGTGSETLMK</sequence>
<evidence type="ECO:0000313" key="1">
    <source>
        <dbReference type="EMBL" id="KAJ8778687.1"/>
    </source>
</evidence>